<reference evidence="3 4" key="1">
    <citation type="journal article" date="2014" name="Int. J. Syst. Evol. Microbiol.">
        <title>Listeria floridensis sp. nov., Listeria aquatica sp. nov., Listeria cornellensis sp. nov., Listeria riparia sp. nov. and Listeria grandensis sp. nov., from agricultural and natural environments.</title>
        <authorList>
            <person name="den Bakker H.C."/>
            <person name="Warchocki S."/>
            <person name="Wright E.M."/>
            <person name="Allred A.F."/>
            <person name="Ahlstrom C."/>
            <person name="Manuel C.S."/>
            <person name="Stasiewicz M.J."/>
            <person name="Burrell A."/>
            <person name="Roof S."/>
            <person name="Strawn L."/>
            <person name="Fortes E.D."/>
            <person name="Nightingale K.K."/>
            <person name="Kephart D."/>
            <person name="Wiedmann M."/>
        </authorList>
    </citation>
    <scope>NUCLEOTIDE SEQUENCE [LARGE SCALE GENOMIC DNA]</scope>
    <source>
        <strain evidence="4">FSL F6-969</strain>
    </source>
</reference>
<name>W7C3E2_9LIST</name>
<gene>
    <name evidence="3" type="ORF">PCORN_04667</name>
</gene>
<dbReference type="Gene3D" id="2.60.40.10">
    <property type="entry name" value="Immunoglobulins"/>
    <property type="match status" value="1"/>
</dbReference>
<organism evidence="3 4">
    <name type="scientific">Listeria cornellensis FSL F6-0969</name>
    <dbReference type="NCBI Taxonomy" id="1265820"/>
    <lineage>
        <taxon>Bacteria</taxon>
        <taxon>Bacillati</taxon>
        <taxon>Bacillota</taxon>
        <taxon>Bacilli</taxon>
        <taxon>Bacillales</taxon>
        <taxon>Listeriaceae</taxon>
        <taxon>Listeria</taxon>
    </lineage>
</organism>
<dbReference type="PATRIC" id="fig|1265820.5.peg.921"/>
<dbReference type="Pfam" id="PF20622">
    <property type="entry name" value="Big_15"/>
    <property type="match status" value="4"/>
</dbReference>
<evidence type="ECO:0000313" key="4">
    <source>
        <dbReference type="Proteomes" id="UP000019254"/>
    </source>
</evidence>
<dbReference type="RefSeq" id="WP_036077768.1">
    <property type="nucleotide sequence ID" value="NZ_AODE01000010.1"/>
</dbReference>
<accession>W7C3E2</accession>
<feature type="domain" description="Bacterial Ig" evidence="2">
    <location>
        <begin position="452"/>
        <end position="531"/>
    </location>
</feature>
<dbReference type="InterPro" id="IPR041498">
    <property type="entry name" value="Big_6"/>
</dbReference>
<dbReference type="OrthoDB" id="2365985at2"/>
<sequence>MAQLKNVVTSNNLETGDTVAIWAKAQNEFYLIADLKVTAVPTPEELARELVNALFLENNPANEVKPTTNQSDLNKAQAQINEVNDYITRASLQKDFDKAKKEFSIIAPITVNRVTTNETAVTGTGEPNGNVVVRKGTLILGIGTADGTGKFSVSIPEQVANTSLTIYVTKPLSGMTNVASILVAQGADIRLSVSDYKLGEATITGEYGANIPRVRLWVNGIVVTQATLNADGTFKIDNATKYVKSLDDKVEVVAVDSKFVEIARVSVNITGSIIKDYKLTADAYQIDSANIVGTYGKDIAKISMWVNGQVVGQATTNADGTYQVQDIAKFVTSKKDIVEIVGVDTQNIEVARVKVSVASSPFENWVKADTYKFGTKELTGTLGKNISKVRLWVNGKSVQQGTIREDGSYIFEDAKKSILKDTDLVEIVGVDENYVELGRTTVVVEPIVLDLTLTADSYTFGSATLTGKYGKDIKYVRLLVNGEIVRQADLDPVTGTYTCKDIVKKITSSSDKLEIIAVDANYKEIKRIPVEMIIE</sequence>
<dbReference type="Proteomes" id="UP000019254">
    <property type="component" value="Unassembled WGS sequence"/>
</dbReference>
<feature type="domain" description="Bacterial Ig" evidence="2">
    <location>
        <begin position="366"/>
        <end position="445"/>
    </location>
</feature>
<dbReference type="Pfam" id="PF17936">
    <property type="entry name" value="Big_6"/>
    <property type="match status" value="1"/>
</dbReference>
<comment type="caution">
    <text evidence="3">The sequence shown here is derived from an EMBL/GenBank/DDBJ whole genome shotgun (WGS) entry which is preliminary data.</text>
</comment>
<feature type="domain" description="Bacterial Ig" evidence="1">
    <location>
        <begin position="110"/>
        <end position="169"/>
    </location>
</feature>
<evidence type="ECO:0000259" key="1">
    <source>
        <dbReference type="Pfam" id="PF17936"/>
    </source>
</evidence>
<feature type="domain" description="Bacterial Ig" evidence="2">
    <location>
        <begin position="278"/>
        <end position="358"/>
    </location>
</feature>
<dbReference type="AlphaFoldDB" id="W7C3E2"/>
<dbReference type="InterPro" id="IPR046746">
    <property type="entry name" value="Big_15"/>
</dbReference>
<dbReference type="InterPro" id="IPR013783">
    <property type="entry name" value="Ig-like_fold"/>
</dbReference>
<dbReference type="STRING" id="1265820.PCORN_04667"/>
<feature type="domain" description="Bacterial Ig" evidence="2">
    <location>
        <begin position="191"/>
        <end position="270"/>
    </location>
</feature>
<proteinExistence type="predicted"/>
<dbReference type="EMBL" id="AODE01000010">
    <property type="protein sequence ID" value="EUJ31602.1"/>
    <property type="molecule type" value="Genomic_DNA"/>
</dbReference>
<evidence type="ECO:0000313" key="3">
    <source>
        <dbReference type="EMBL" id="EUJ31602.1"/>
    </source>
</evidence>
<protein>
    <submittedName>
        <fullName evidence="3">Uncharacterized protein</fullName>
    </submittedName>
</protein>
<evidence type="ECO:0000259" key="2">
    <source>
        <dbReference type="Pfam" id="PF20622"/>
    </source>
</evidence>
<keyword evidence="4" id="KW-1185">Reference proteome</keyword>